<evidence type="ECO:0000256" key="2">
    <source>
        <dbReference type="ARBA" id="ARBA00022692"/>
    </source>
</evidence>
<dbReference type="GO" id="GO:0030416">
    <property type="term" value="P:methylamine metabolic process"/>
    <property type="evidence" value="ECO:0007669"/>
    <property type="project" value="InterPro"/>
</dbReference>
<name>A0A7K3NGM6_9BACT</name>
<dbReference type="RefSeq" id="WP_163300399.1">
    <property type="nucleotide sequence ID" value="NZ_JAAGRQ010000003.1"/>
</dbReference>
<feature type="transmembrane region" description="Helical" evidence="5">
    <location>
        <begin position="54"/>
        <end position="76"/>
    </location>
</feature>
<evidence type="ECO:0000256" key="5">
    <source>
        <dbReference type="SAM" id="Phobius"/>
    </source>
</evidence>
<evidence type="ECO:0000256" key="3">
    <source>
        <dbReference type="ARBA" id="ARBA00022989"/>
    </source>
</evidence>
<organism evidence="7 8">
    <name type="scientific">Desulfolutivibrio sulfodismutans</name>
    <dbReference type="NCBI Taxonomy" id="63561"/>
    <lineage>
        <taxon>Bacteria</taxon>
        <taxon>Pseudomonadati</taxon>
        <taxon>Thermodesulfobacteriota</taxon>
        <taxon>Desulfovibrionia</taxon>
        <taxon>Desulfovibrionales</taxon>
        <taxon>Desulfovibrionaceae</taxon>
        <taxon>Desulfolutivibrio</taxon>
    </lineage>
</organism>
<evidence type="ECO:0000256" key="1">
    <source>
        <dbReference type="ARBA" id="ARBA00004141"/>
    </source>
</evidence>
<proteinExistence type="predicted"/>
<comment type="caution">
    <text evidence="7">The sequence shown here is derived from an EMBL/GenBank/DDBJ whole genome shotgun (WGS) entry which is preliminary data.</text>
</comment>
<comment type="subcellular location">
    <subcellularLocation>
        <location evidence="1">Membrane</location>
        <topology evidence="1">Multi-pass membrane protein</topology>
    </subcellularLocation>
</comment>
<accession>A0A7K3NGM6</accession>
<dbReference type="AlphaFoldDB" id="A0A7K3NGM6"/>
<dbReference type="UniPathway" id="UPA00895"/>
<feature type="domain" description="Methylamine utilisation protein MauE" evidence="6">
    <location>
        <begin position="14"/>
        <end position="140"/>
    </location>
</feature>
<evidence type="ECO:0000259" key="6">
    <source>
        <dbReference type="Pfam" id="PF07291"/>
    </source>
</evidence>
<dbReference type="Proteomes" id="UP000469724">
    <property type="component" value="Unassembled WGS sequence"/>
</dbReference>
<keyword evidence="8" id="KW-1185">Reference proteome</keyword>
<keyword evidence="3 5" id="KW-1133">Transmembrane helix</keyword>
<feature type="transmembrane region" description="Helical" evidence="5">
    <location>
        <begin position="12"/>
        <end position="34"/>
    </location>
</feature>
<dbReference type="GO" id="GO:0016020">
    <property type="term" value="C:membrane"/>
    <property type="evidence" value="ECO:0007669"/>
    <property type="project" value="UniProtKB-SubCell"/>
</dbReference>
<dbReference type="EMBL" id="JAAGRQ010000003">
    <property type="protein sequence ID" value="NDY55342.1"/>
    <property type="molecule type" value="Genomic_DNA"/>
</dbReference>
<protein>
    <submittedName>
        <fullName evidence="7">DoxX family membrane protein</fullName>
    </submittedName>
</protein>
<keyword evidence="2 5" id="KW-0812">Transmembrane</keyword>
<evidence type="ECO:0000256" key="4">
    <source>
        <dbReference type="ARBA" id="ARBA00023136"/>
    </source>
</evidence>
<evidence type="ECO:0000313" key="7">
    <source>
        <dbReference type="EMBL" id="NDY55342.1"/>
    </source>
</evidence>
<evidence type="ECO:0000313" key="8">
    <source>
        <dbReference type="Proteomes" id="UP000469724"/>
    </source>
</evidence>
<gene>
    <name evidence="7" type="ORF">G3N56_01100</name>
</gene>
<sequence length="159" mass="18103">MSAFDRQYLCRLHAWLALAFRLYIGGLFIYASIYKINYPAEFAETIASYQVVPYFLVNITAVVLPWIELITGTLLLAGIRPRAATAILGGLLVLFTLAIAWVLFQGVPIGCGCFHTIEDPISWKTLVRDLGWLAMTAYIFAYDRLFHLEEQFMMKIKEL</sequence>
<dbReference type="Pfam" id="PF07291">
    <property type="entry name" value="MauE"/>
    <property type="match status" value="1"/>
</dbReference>
<reference evidence="7 8" key="1">
    <citation type="submission" date="2020-02" db="EMBL/GenBank/DDBJ databases">
        <title>Comparative genomics of sulfur disproportionating microorganisms.</title>
        <authorList>
            <person name="Ward L.M."/>
            <person name="Bertran E."/>
            <person name="Johnston D.T."/>
        </authorList>
    </citation>
    <scope>NUCLEOTIDE SEQUENCE [LARGE SCALE GENOMIC DNA]</scope>
    <source>
        <strain evidence="7 8">DSM 3696</strain>
    </source>
</reference>
<dbReference type="InterPro" id="IPR009908">
    <property type="entry name" value="Methylamine_util_MauE"/>
</dbReference>
<keyword evidence="4 5" id="KW-0472">Membrane</keyword>
<feature type="transmembrane region" description="Helical" evidence="5">
    <location>
        <begin position="83"/>
        <end position="104"/>
    </location>
</feature>